<proteinExistence type="predicted"/>
<protein>
    <submittedName>
        <fullName evidence="1">Uncharacterized protein</fullName>
    </submittedName>
</protein>
<keyword evidence="2" id="KW-1185">Reference proteome</keyword>
<dbReference type="EMBL" id="CP103300">
    <property type="protein sequence ID" value="UYM17106.1"/>
    <property type="molecule type" value="Genomic_DNA"/>
</dbReference>
<accession>A0ABY6GWG1</accession>
<evidence type="ECO:0000313" key="1">
    <source>
        <dbReference type="EMBL" id="UYM17106.1"/>
    </source>
</evidence>
<gene>
    <name evidence="1" type="ORF">NX720_04055</name>
</gene>
<dbReference type="RefSeq" id="WP_262599565.1">
    <property type="nucleotide sequence ID" value="NZ_CP103300.1"/>
</dbReference>
<reference evidence="1" key="1">
    <citation type="submission" date="2022-10" db="EMBL/GenBank/DDBJ databases">
        <title>Completed Genome Sequence of two octocoral isolated bacterium, Endozoicomonas euniceicola EF212T and Endozoicomonas gorgoniicola PS125T.</title>
        <authorList>
            <person name="Chiou Y.-J."/>
            <person name="Chen Y.-H."/>
        </authorList>
    </citation>
    <scope>NUCLEOTIDE SEQUENCE</scope>
    <source>
        <strain evidence="1">EF212</strain>
    </source>
</reference>
<evidence type="ECO:0000313" key="2">
    <source>
        <dbReference type="Proteomes" id="UP001163255"/>
    </source>
</evidence>
<dbReference type="Proteomes" id="UP001163255">
    <property type="component" value="Chromosome"/>
</dbReference>
<sequence length="81" mass="9300">MTDKKPTCEYYELCPFFQSTLEDMPSTANLLKTNFCYSAFQSCARYVVTQEVGAEHVTDFLYPNNAKSAQEIIQTVRQEKS</sequence>
<organism evidence="1 2">
    <name type="scientific">Endozoicomonas euniceicola</name>
    <dbReference type="NCBI Taxonomy" id="1234143"/>
    <lineage>
        <taxon>Bacteria</taxon>
        <taxon>Pseudomonadati</taxon>
        <taxon>Pseudomonadota</taxon>
        <taxon>Gammaproteobacteria</taxon>
        <taxon>Oceanospirillales</taxon>
        <taxon>Endozoicomonadaceae</taxon>
        <taxon>Endozoicomonas</taxon>
    </lineage>
</organism>
<name>A0ABY6GWG1_9GAMM</name>